<feature type="compositionally biased region" description="Polar residues" evidence="1">
    <location>
        <begin position="38"/>
        <end position="57"/>
    </location>
</feature>
<dbReference type="InParanoid" id="A0A0C3FPC9"/>
<keyword evidence="3" id="KW-1185">Reference proteome</keyword>
<gene>
    <name evidence="2" type="ORF">PILCRDRAFT_5026</name>
</gene>
<organism evidence="2 3">
    <name type="scientific">Piloderma croceum (strain F 1598)</name>
    <dbReference type="NCBI Taxonomy" id="765440"/>
    <lineage>
        <taxon>Eukaryota</taxon>
        <taxon>Fungi</taxon>
        <taxon>Dikarya</taxon>
        <taxon>Basidiomycota</taxon>
        <taxon>Agaricomycotina</taxon>
        <taxon>Agaricomycetes</taxon>
        <taxon>Agaricomycetidae</taxon>
        <taxon>Atheliales</taxon>
        <taxon>Atheliaceae</taxon>
        <taxon>Piloderma</taxon>
    </lineage>
</organism>
<protein>
    <submittedName>
        <fullName evidence="2">Uncharacterized protein</fullName>
    </submittedName>
</protein>
<evidence type="ECO:0000313" key="3">
    <source>
        <dbReference type="Proteomes" id="UP000054166"/>
    </source>
</evidence>
<sequence length="308" mass="35150">MWFDPNLLLPPTSTPVLPLVFNSQLTRNHSVTPPPNASIPTSTPIPNKTSSNHSFASETHDTDSAKYRLAQETSDTPQCPNSEGAFKSISSAKNEVDMYNPFVTAATAFVVLIDTHANPDAQQDNLAPDILVYMPDNVPDADAKTDFSKMEFFMNSSLWKHLTHSWLTRGLSFASTSSPYLMRTICKIHPPGSQQGFTWSFDYIKQPHILAYFFWRYTDLNHSQRGYNTSILPASPVHLQHLQHVEKCLRDDNPAHHEFRILAVLNRDNPEVETPFIISFPPKYTIRSPFGRATRCWHSIWRRERSFF</sequence>
<dbReference type="EMBL" id="KN832983">
    <property type="protein sequence ID" value="KIM85920.1"/>
    <property type="molecule type" value="Genomic_DNA"/>
</dbReference>
<reference evidence="2 3" key="1">
    <citation type="submission" date="2014-04" db="EMBL/GenBank/DDBJ databases">
        <authorList>
            <consortium name="DOE Joint Genome Institute"/>
            <person name="Kuo A."/>
            <person name="Tarkka M."/>
            <person name="Buscot F."/>
            <person name="Kohler A."/>
            <person name="Nagy L.G."/>
            <person name="Floudas D."/>
            <person name="Copeland A."/>
            <person name="Barry K.W."/>
            <person name="Cichocki N."/>
            <person name="Veneault-Fourrey C."/>
            <person name="LaButti K."/>
            <person name="Lindquist E.A."/>
            <person name="Lipzen A."/>
            <person name="Lundell T."/>
            <person name="Morin E."/>
            <person name="Murat C."/>
            <person name="Sun H."/>
            <person name="Tunlid A."/>
            <person name="Henrissat B."/>
            <person name="Grigoriev I.V."/>
            <person name="Hibbett D.S."/>
            <person name="Martin F."/>
            <person name="Nordberg H.P."/>
            <person name="Cantor M.N."/>
            <person name="Hua S.X."/>
        </authorList>
    </citation>
    <scope>NUCLEOTIDE SEQUENCE [LARGE SCALE GENOMIC DNA]</scope>
    <source>
        <strain evidence="2 3">F 1598</strain>
    </source>
</reference>
<dbReference type="HOGENOM" id="CLU_903484_0_0_1"/>
<accession>A0A0C3FPC9</accession>
<reference evidence="3" key="2">
    <citation type="submission" date="2015-01" db="EMBL/GenBank/DDBJ databases">
        <title>Evolutionary Origins and Diversification of the Mycorrhizal Mutualists.</title>
        <authorList>
            <consortium name="DOE Joint Genome Institute"/>
            <consortium name="Mycorrhizal Genomics Consortium"/>
            <person name="Kohler A."/>
            <person name="Kuo A."/>
            <person name="Nagy L.G."/>
            <person name="Floudas D."/>
            <person name="Copeland A."/>
            <person name="Barry K.W."/>
            <person name="Cichocki N."/>
            <person name="Veneault-Fourrey C."/>
            <person name="LaButti K."/>
            <person name="Lindquist E.A."/>
            <person name="Lipzen A."/>
            <person name="Lundell T."/>
            <person name="Morin E."/>
            <person name="Murat C."/>
            <person name="Riley R."/>
            <person name="Ohm R."/>
            <person name="Sun H."/>
            <person name="Tunlid A."/>
            <person name="Henrissat B."/>
            <person name="Grigoriev I.V."/>
            <person name="Hibbett D.S."/>
            <person name="Martin F."/>
        </authorList>
    </citation>
    <scope>NUCLEOTIDE SEQUENCE [LARGE SCALE GENOMIC DNA]</scope>
    <source>
        <strain evidence="3">F 1598</strain>
    </source>
</reference>
<dbReference type="AlphaFoldDB" id="A0A0C3FPC9"/>
<evidence type="ECO:0000256" key="1">
    <source>
        <dbReference type="SAM" id="MobiDB-lite"/>
    </source>
</evidence>
<dbReference type="Proteomes" id="UP000054166">
    <property type="component" value="Unassembled WGS sequence"/>
</dbReference>
<proteinExistence type="predicted"/>
<feature type="region of interest" description="Disordered" evidence="1">
    <location>
        <begin position="28"/>
        <end position="64"/>
    </location>
</feature>
<name>A0A0C3FPC9_PILCF</name>
<evidence type="ECO:0000313" key="2">
    <source>
        <dbReference type="EMBL" id="KIM85920.1"/>
    </source>
</evidence>
<dbReference type="OrthoDB" id="5592585at2759"/>